<evidence type="ECO:0000256" key="6">
    <source>
        <dbReference type="ARBA" id="ARBA00022723"/>
    </source>
</evidence>
<dbReference type="OrthoDB" id="9792518at2"/>
<evidence type="ECO:0000256" key="9">
    <source>
        <dbReference type="ARBA" id="ARBA00023277"/>
    </source>
</evidence>
<dbReference type="GO" id="GO:0006281">
    <property type="term" value="P:DNA repair"/>
    <property type="evidence" value="ECO:0007669"/>
    <property type="project" value="TreeGrafter"/>
</dbReference>
<proteinExistence type="inferred from homology"/>
<evidence type="ECO:0000256" key="7">
    <source>
        <dbReference type="ARBA" id="ARBA00022801"/>
    </source>
</evidence>
<dbReference type="SUPFAM" id="SSF56784">
    <property type="entry name" value="HAD-like"/>
    <property type="match status" value="1"/>
</dbReference>
<evidence type="ECO:0000256" key="3">
    <source>
        <dbReference type="ARBA" id="ARBA00004818"/>
    </source>
</evidence>
<keyword evidence="7" id="KW-0378">Hydrolase</keyword>
<dbReference type="GO" id="GO:0005975">
    <property type="term" value="P:carbohydrate metabolic process"/>
    <property type="evidence" value="ECO:0007669"/>
    <property type="project" value="InterPro"/>
</dbReference>
<comment type="catalytic activity">
    <reaction evidence="1">
        <text>2-phosphoglycolate + H2O = glycolate + phosphate</text>
        <dbReference type="Rhea" id="RHEA:14369"/>
        <dbReference type="ChEBI" id="CHEBI:15377"/>
        <dbReference type="ChEBI" id="CHEBI:29805"/>
        <dbReference type="ChEBI" id="CHEBI:43474"/>
        <dbReference type="ChEBI" id="CHEBI:58033"/>
        <dbReference type="EC" id="3.1.3.18"/>
    </reaction>
</comment>
<keyword evidence="6" id="KW-0479">Metal-binding</keyword>
<comment type="similarity">
    <text evidence="4">Belongs to the HAD-like hydrolase superfamily. CbbY/CbbZ/Gph/YieH family.</text>
</comment>
<dbReference type="InterPro" id="IPR023198">
    <property type="entry name" value="PGP-like_dom2"/>
</dbReference>
<evidence type="ECO:0000313" key="10">
    <source>
        <dbReference type="EMBL" id="PKR81406.1"/>
    </source>
</evidence>
<dbReference type="FunFam" id="3.40.50.1000:FF:000022">
    <property type="entry name" value="Phosphoglycolate phosphatase"/>
    <property type="match status" value="1"/>
</dbReference>
<dbReference type="InterPro" id="IPR041492">
    <property type="entry name" value="HAD_2"/>
</dbReference>
<keyword evidence="8" id="KW-0460">Magnesium</keyword>
<dbReference type="NCBIfam" id="NF009695">
    <property type="entry name" value="PRK13222.1-2"/>
    <property type="match status" value="1"/>
</dbReference>
<comment type="caution">
    <text evidence="10">The sequence shown here is derived from an EMBL/GenBank/DDBJ whole genome shotgun (WGS) entry which is preliminary data.</text>
</comment>
<organism evidence="10 11">
    <name type="scientific">Brumimicrobium salinarum</name>
    <dbReference type="NCBI Taxonomy" id="2058658"/>
    <lineage>
        <taxon>Bacteria</taxon>
        <taxon>Pseudomonadati</taxon>
        <taxon>Bacteroidota</taxon>
        <taxon>Flavobacteriia</taxon>
        <taxon>Flavobacteriales</taxon>
        <taxon>Crocinitomicaceae</taxon>
        <taxon>Brumimicrobium</taxon>
    </lineage>
</organism>
<dbReference type="SFLD" id="SFLDS00003">
    <property type="entry name" value="Haloacid_Dehalogenase"/>
    <property type="match status" value="1"/>
</dbReference>
<dbReference type="InterPro" id="IPR050155">
    <property type="entry name" value="HAD-like_hydrolase_sf"/>
</dbReference>
<dbReference type="Gene3D" id="1.10.150.240">
    <property type="entry name" value="Putative phosphatase, domain 2"/>
    <property type="match status" value="1"/>
</dbReference>
<sequence>MDIVNFKDKELIIFDFDGTLINSIPDLTLAINKMLSHFKFSTLTITEVTPFIGNGAKPLVKRALDAAMKKEGSIEVDFKEAFDIYLAAYKEITCKDTFMYPGVLDTLNYLKEKEYKMVICTNKPMEFVEPILDTLKIKDFFQLWIGENSLAEKKPSALPLLHLVEEMNSSIEKSIMIGDSKNDILAAQNAKMDSIGATYGYNYNENISDYKPTMVLDNFTDLQKSF</sequence>
<dbReference type="PANTHER" id="PTHR43434">
    <property type="entry name" value="PHOSPHOGLYCOLATE PHOSPHATASE"/>
    <property type="match status" value="1"/>
</dbReference>
<dbReference type="AlphaFoldDB" id="A0A2I0R498"/>
<dbReference type="InterPro" id="IPR023214">
    <property type="entry name" value="HAD_sf"/>
</dbReference>
<dbReference type="Proteomes" id="UP000236654">
    <property type="component" value="Unassembled WGS sequence"/>
</dbReference>
<dbReference type="PANTHER" id="PTHR43434:SF1">
    <property type="entry name" value="PHOSPHOGLYCOLATE PHOSPHATASE"/>
    <property type="match status" value="1"/>
</dbReference>
<accession>A0A2I0R498</accession>
<gene>
    <name evidence="10" type="ORF">CW751_04940</name>
</gene>
<dbReference type="InterPro" id="IPR006439">
    <property type="entry name" value="HAD-SF_hydro_IA"/>
</dbReference>
<dbReference type="InterPro" id="IPR036412">
    <property type="entry name" value="HAD-like_sf"/>
</dbReference>
<dbReference type="InterPro" id="IPR037512">
    <property type="entry name" value="PGPase_prok"/>
</dbReference>
<evidence type="ECO:0000256" key="2">
    <source>
        <dbReference type="ARBA" id="ARBA00001946"/>
    </source>
</evidence>
<protein>
    <recommendedName>
        <fullName evidence="5">phosphoglycolate phosphatase</fullName>
        <ecNumber evidence="5">3.1.3.18</ecNumber>
    </recommendedName>
</protein>
<evidence type="ECO:0000313" key="11">
    <source>
        <dbReference type="Proteomes" id="UP000236654"/>
    </source>
</evidence>
<reference evidence="10 11" key="1">
    <citation type="submission" date="2017-12" db="EMBL/GenBank/DDBJ databases">
        <title>The draft genome sequence of Brumimicrobium saltpan LHR20.</title>
        <authorList>
            <person name="Do Z.-J."/>
            <person name="Luo H.-R."/>
        </authorList>
    </citation>
    <scope>NUCLEOTIDE SEQUENCE [LARGE SCALE GENOMIC DNA]</scope>
    <source>
        <strain evidence="10 11">LHR20</strain>
    </source>
</reference>
<evidence type="ECO:0000256" key="1">
    <source>
        <dbReference type="ARBA" id="ARBA00000830"/>
    </source>
</evidence>
<evidence type="ECO:0000256" key="8">
    <source>
        <dbReference type="ARBA" id="ARBA00022842"/>
    </source>
</evidence>
<dbReference type="EC" id="3.1.3.18" evidence="5"/>
<keyword evidence="9" id="KW-0119">Carbohydrate metabolism</keyword>
<dbReference type="NCBIfam" id="TIGR01549">
    <property type="entry name" value="HAD-SF-IA-v1"/>
    <property type="match status" value="1"/>
</dbReference>
<evidence type="ECO:0000256" key="5">
    <source>
        <dbReference type="ARBA" id="ARBA00013078"/>
    </source>
</evidence>
<comment type="cofactor">
    <cofactor evidence="2">
        <name>Mg(2+)</name>
        <dbReference type="ChEBI" id="CHEBI:18420"/>
    </cofactor>
</comment>
<evidence type="ECO:0000256" key="4">
    <source>
        <dbReference type="ARBA" id="ARBA00006171"/>
    </source>
</evidence>
<dbReference type="GO" id="GO:0005829">
    <property type="term" value="C:cytosol"/>
    <property type="evidence" value="ECO:0007669"/>
    <property type="project" value="TreeGrafter"/>
</dbReference>
<name>A0A2I0R498_9FLAO</name>
<dbReference type="EMBL" id="PJNI01000003">
    <property type="protein sequence ID" value="PKR81406.1"/>
    <property type="molecule type" value="Genomic_DNA"/>
</dbReference>
<dbReference type="NCBIfam" id="TIGR01449">
    <property type="entry name" value="PGP_bact"/>
    <property type="match status" value="1"/>
</dbReference>
<dbReference type="GO" id="GO:0046872">
    <property type="term" value="F:metal ion binding"/>
    <property type="evidence" value="ECO:0007669"/>
    <property type="project" value="UniProtKB-KW"/>
</dbReference>
<dbReference type="GO" id="GO:0008967">
    <property type="term" value="F:phosphoglycolate phosphatase activity"/>
    <property type="evidence" value="ECO:0007669"/>
    <property type="project" value="UniProtKB-EC"/>
</dbReference>
<dbReference type="Pfam" id="PF13419">
    <property type="entry name" value="HAD_2"/>
    <property type="match status" value="1"/>
</dbReference>
<dbReference type="Gene3D" id="3.40.50.1000">
    <property type="entry name" value="HAD superfamily/HAD-like"/>
    <property type="match status" value="1"/>
</dbReference>
<comment type="pathway">
    <text evidence="3">Organic acid metabolism; glycolate biosynthesis; glycolate from 2-phosphoglycolate: step 1/1.</text>
</comment>
<keyword evidence="11" id="KW-1185">Reference proteome</keyword>
<dbReference type="SFLD" id="SFLDG01129">
    <property type="entry name" value="C1.5:_HAD__Beta-PGM__Phosphata"/>
    <property type="match status" value="1"/>
</dbReference>
<dbReference type="CDD" id="cd16417">
    <property type="entry name" value="HAD_PGPase"/>
    <property type="match status" value="1"/>
</dbReference>
<dbReference type="SFLD" id="SFLDG01135">
    <property type="entry name" value="C1.5.6:_HAD__Beta-PGM__Phospha"/>
    <property type="match status" value="1"/>
</dbReference>